<organism evidence="9 10">
    <name type="scientific">Escallonia rubra</name>
    <dbReference type="NCBI Taxonomy" id="112253"/>
    <lineage>
        <taxon>Eukaryota</taxon>
        <taxon>Viridiplantae</taxon>
        <taxon>Streptophyta</taxon>
        <taxon>Embryophyta</taxon>
        <taxon>Tracheophyta</taxon>
        <taxon>Spermatophyta</taxon>
        <taxon>Magnoliopsida</taxon>
        <taxon>eudicotyledons</taxon>
        <taxon>Gunneridae</taxon>
        <taxon>Pentapetalae</taxon>
        <taxon>asterids</taxon>
        <taxon>campanulids</taxon>
        <taxon>Escalloniales</taxon>
        <taxon>Escalloniaceae</taxon>
        <taxon>Escallonia</taxon>
    </lineage>
</organism>
<evidence type="ECO:0000259" key="8">
    <source>
        <dbReference type="Pfam" id="PF25597"/>
    </source>
</evidence>
<evidence type="ECO:0000259" key="7">
    <source>
        <dbReference type="Pfam" id="PF13193"/>
    </source>
</evidence>
<feature type="domain" description="AMP-dependent synthetase/ligase" evidence="6">
    <location>
        <begin position="394"/>
        <end position="728"/>
    </location>
</feature>
<evidence type="ECO:0000313" key="10">
    <source>
        <dbReference type="Proteomes" id="UP001187471"/>
    </source>
</evidence>
<evidence type="ECO:0008006" key="11">
    <source>
        <dbReference type="Google" id="ProtNLM"/>
    </source>
</evidence>
<dbReference type="Pfam" id="PF25597">
    <property type="entry name" value="SH3_retrovirus"/>
    <property type="match status" value="1"/>
</dbReference>
<keyword evidence="10" id="KW-1185">Reference proteome</keyword>
<dbReference type="Proteomes" id="UP001187471">
    <property type="component" value="Unassembled WGS sequence"/>
</dbReference>
<reference evidence="9" key="1">
    <citation type="submission" date="2022-12" db="EMBL/GenBank/DDBJ databases">
        <title>Draft genome assemblies for two species of Escallonia (Escalloniales).</title>
        <authorList>
            <person name="Chanderbali A."/>
            <person name="Dervinis C."/>
            <person name="Anghel I."/>
            <person name="Soltis D."/>
            <person name="Soltis P."/>
            <person name="Zapata F."/>
        </authorList>
    </citation>
    <scope>NUCLEOTIDE SEQUENCE</scope>
    <source>
        <strain evidence="9">UCBG92.1500</strain>
        <tissue evidence="9">Leaf</tissue>
    </source>
</reference>
<dbReference type="InterPro" id="IPR045851">
    <property type="entry name" value="AMP-bd_C_sf"/>
</dbReference>
<comment type="caution">
    <text evidence="9">The sequence shown here is derived from an EMBL/GenBank/DDBJ whole genome shotgun (WGS) entry which is preliminary data.</text>
</comment>
<feature type="region of interest" description="Disordered" evidence="5">
    <location>
        <begin position="244"/>
        <end position="284"/>
    </location>
</feature>
<dbReference type="PROSITE" id="PS00455">
    <property type="entry name" value="AMP_BINDING"/>
    <property type="match status" value="1"/>
</dbReference>
<gene>
    <name evidence="9" type="ORF">RJ640_027829</name>
</gene>
<dbReference type="SUPFAM" id="SSF56801">
    <property type="entry name" value="Acetyl-CoA synthetase-like"/>
    <property type="match status" value="2"/>
</dbReference>
<evidence type="ECO:0000256" key="5">
    <source>
        <dbReference type="SAM" id="MobiDB-lite"/>
    </source>
</evidence>
<evidence type="ECO:0000256" key="2">
    <source>
        <dbReference type="ARBA" id="ARBA00006432"/>
    </source>
</evidence>
<feature type="compositionally biased region" description="Low complexity" evidence="5">
    <location>
        <begin position="244"/>
        <end position="254"/>
    </location>
</feature>
<dbReference type="Gene3D" id="3.40.50.12780">
    <property type="entry name" value="N-terminal domain of ligase-like"/>
    <property type="match status" value="1"/>
</dbReference>
<dbReference type="GO" id="GO:0016874">
    <property type="term" value="F:ligase activity"/>
    <property type="evidence" value="ECO:0007669"/>
    <property type="project" value="UniProtKB-KW"/>
</dbReference>
<feature type="domain" description="Retroviral polymerase SH3-like" evidence="8">
    <location>
        <begin position="156"/>
        <end position="214"/>
    </location>
</feature>
<feature type="domain" description="AMP-binding enzyme C-terminal" evidence="7">
    <location>
        <begin position="779"/>
        <end position="851"/>
    </location>
</feature>
<dbReference type="InterPro" id="IPR025110">
    <property type="entry name" value="AMP-bd_C"/>
</dbReference>
<dbReference type="EMBL" id="JAVXUO010000450">
    <property type="protein sequence ID" value="KAK2991938.1"/>
    <property type="molecule type" value="Genomic_DNA"/>
</dbReference>
<dbReference type="Gene3D" id="3.30.300.30">
    <property type="match status" value="1"/>
</dbReference>
<evidence type="ECO:0000259" key="6">
    <source>
        <dbReference type="Pfam" id="PF00501"/>
    </source>
</evidence>
<dbReference type="InterPro" id="IPR057670">
    <property type="entry name" value="SH3_retrovirus"/>
</dbReference>
<dbReference type="InterPro" id="IPR042099">
    <property type="entry name" value="ANL_N_sf"/>
</dbReference>
<dbReference type="GO" id="GO:0009698">
    <property type="term" value="P:phenylpropanoid metabolic process"/>
    <property type="evidence" value="ECO:0007669"/>
    <property type="project" value="UniProtKB-KW"/>
</dbReference>
<evidence type="ECO:0000313" key="9">
    <source>
        <dbReference type="EMBL" id="KAK2991938.1"/>
    </source>
</evidence>
<proteinExistence type="inferred from homology"/>
<name>A0AA88RLA0_9ASTE</name>
<dbReference type="CDD" id="cd09272">
    <property type="entry name" value="RNase_HI_RT_Ty1"/>
    <property type="match status" value="1"/>
</dbReference>
<dbReference type="Gene3D" id="3.40.50.980">
    <property type="match status" value="1"/>
</dbReference>
<keyword evidence="4" id="KW-0587">Phenylpropanoid metabolism</keyword>
<dbReference type="SUPFAM" id="SSF53098">
    <property type="entry name" value="Ribonuclease H-like"/>
    <property type="match status" value="1"/>
</dbReference>
<dbReference type="InterPro" id="IPR012337">
    <property type="entry name" value="RNaseH-like_sf"/>
</dbReference>
<dbReference type="PANTHER" id="PTHR43859">
    <property type="entry name" value="ACYL-ACTIVATING ENZYME"/>
    <property type="match status" value="1"/>
</dbReference>
<dbReference type="Pfam" id="PF13193">
    <property type="entry name" value="AMP-binding_C"/>
    <property type="match status" value="1"/>
</dbReference>
<dbReference type="PANTHER" id="PTHR43859:SF11">
    <property type="entry name" value="4-COUMARATE--COA LIGASE"/>
    <property type="match status" value="1"/>
</dbReference>
<comment type="similarity">
    <text evidence="2">Belongs to the ATP-dependent AMP-binding enzyme family.</text>
</comment>
<accession>A0AA88RLA0</accession>
<dbReference type="Pfam" id="PF00501">
    <property type="entry name" value="AMP-binding"/>
    <property type="match status" value="1"/>
</dbReference>
<protein>
    <recommendedName>
        <fullName evidence="11">Acyl-activating enzyme 1, peroxisomal</fullName>
    </recommendedName>
</protein>
<keyword evidence="3" id="KW-0436">Ligase</keyword>
<evidence type="ECO:0000256" key="4">
    <source>
        <dbReference type="ARBA" id="ARBA00023051"/>
    </source>
</evidence>
<dbReference type="InterPro" id="IPR020845">
    <property type="entry name" value="AMP-binding_CS"/>
</dbReference>
<comment type="pathway">
    <text evidence="1">Phytoalexin biosynthesis; 3,4',5-trihydroxystilbene biosynthesis; 3,4',5-trihydroxystilbene from trans-4-coumarate: step 1/2.</text>
</comment>
<dbReference type="AlphaFoldDB" id="A0AA88RLA0"/>
<evidence type="ECO:0000256" key="1">
    <source>
        <dbReference type="ARBA" id="ARBA00004930"/>
    </source>
</evidence>
<sequence>MRTSQNRVMDCLKPCSANYVPLSPISLLERASSIYSDRVSIIYGDTRYSWRQTHDRCLKLASALSQLEVGSNDVVKAFDCLIGADTMKALIGRHIVETTNTSLRSASLPESFWGEAILTAVYTINRTPSVVLGNMSPYECFHGVILNYSLPKVFGCVCFVQLHPHERKKLEPRARMCCFLGYVIEQKGYRCYEPISQQIRISRHVTFWEDTFFVHVSSLDTQSSTSSLEIPACSIDLFPDTTTSLPTPTPADASDPLASGPDFPSTSASDTTPPSPLPAPQGTLSHGLHYPSASSLQLTAYFDVDWGRDLVDRRSTTGNSLISWCSKKQSIVSRSSTESEYRALADTTAELKTRFYSVANVIKCGTNRGIRMYLCTFVRQYNANRSKKLCDNVQVAAVAPNVPALYELHFGVPMAGAVLCALNTRLDAAMLATLLEQLQAKTIFVDYQFLEVVLQALEIVSCAKTKPLTLVLIPKSDHETSSTAERLPPGSLNYNRLLDLGRADFQIVRPEDECSPISVNYTSGSTGKPKGVVYSHRAAYLNSIAGIFRYDMSKKTVFLWTVDMFRCNGWCLTWAMAALGGTNICTRHVTAKAIFKAISLHKVTHFCGAPALLNLISEAPFEDQLQLDHKVEIIVAGALPPTQVLTKINNLGFNISHGYGMSEALGPVTVEPWKHDAAAKVELLEGNHNLVMEEIDVQDPVTMASVPPDGKTIGEVMLRGNTMMSGYFNNLKATQKAFKGGWFRTGDLGIRHPDGGYIQLKDRTCDAIVSGGEIISTLEVEAVVVGHPMVMEAAVVGKPDDLLGETPCAFVKLKEGCSVSSEEIIKFCMKRLPHHMAPQTVIFGNLPVNSTRKIQKFVLREKAKAIGSLAN</sequence>
<evidence type="ECO:0000256" key="3">
    <source>
        <dbReference type="ARBA" id="ARBA00022598"/>
    </source>
</evidence>
<dbReference type="InterPro" id="IPR000873">
    <property type="entry name" value="AMP-dep_synth/lig_dom"/>
</dbReference>
<feature type="compositionally biased region" description="Low complexity" evidence="5">
    <location>
        <begin position="261"/>
        <end position="272"/>
    </location>
</feature>